<reference evidence="1 2" key="1">
    <citation type="submission" date="2015-09" db="EMBL/GenBank/DDBJ databases">
        <title>Identification and resolution of microdiversity through metagenomic sequencing of parallel consortia.</title>
        <authorList>
            <person name="Nelson W.C."/>
            <person name="Romine M.F."/>
            <person name="Lindemann S.R."/>
        </authorList>
    </citation>
    <scope>NUCLEOTIDE SEQUENCE [LARGE SCALE GENOMIC DNA]</scope>
    <source>
        <strain evidence="1">Ana</strain>
    </source>
</reference>
<evidence type="ECO:0000313" key="2">
    <source>
        <dbReference type="Proteomes" id="UP000050465"/>
    </source>
</evidence>
<dbReference type="STRING" id="1666911.HLUCCA11_12390"/>
<protein>
    <submittedName>
        <fullName evidence="1">Uncharacterized protein</fullName>
    </submittedName>
</protein>
<comment type="caution">
    <text evidence="1">The sequence shown here is derived from an EMBL/GenBank/DDBJ whole genome shotgun (WGS) entry which is preliminary data.</text>
</comment>
<proteinExistence type="predicted"/>
<dbReference type="EMBL" id="LJZR01000015">
    <property type="protein sequence ID" value="KPQ34961.1"/>
    <property type="molecule type" value="Genomic_DNA"/>
</dbReference>
<dbReference type="Proteomes" id="UP000050465">
    <property type="component" value="Unassembled WGS sequence"/>
</dbReference>
<accession>A0A0P8DFB5</accession>
<sequence>MTLFYRFANASLTRRVLCYLRNNLQAHIDHVTVIFLNDFWVIQLKLKPSINAHFAKNCQAFLSENGFPYQGESKILLQTLEKLASGCDPTAVMKHHRIAIISHGAPMVEEVEHFRERFVSGLGYCPPSLI</sequence>
<name>A0A0P8DFB5_9CYAN</name>
<gene>
    <name evidence="1" type="ORF">HLUCCA11_12390</name>
</gene>
<evidence type="ECO:0000313" key="1">
    <source>
        <dbReference type="EMBL" id="KPQ34961.1"/>
    </source>
</evidence>
<dbReference type="AlphaFoldDB" id="A0A0P8DFB5"/>
<organism evidence="1 2">
    <name type="scientific">Phormidesmis priestleyi Ana</name>
    <dbReference type="NCBI Taxonomy" id="1666911"/>
    <lineage>
        <taxon>Bacteria</taxon>
        <taxon>Bacillati</taxon>
        <taxon>Cyanobacteriota</taxon>
        <taxon>Cyanophyceae</taxon>
        <taxon>Leptolyngbyales</taxon>
        <taxon>Leptolyngbyaceae</taxon>
        <taxon>Phormidesmis</taxon>
    </lineage>
</organism>